<sequence>MVLFFSTGWGIERYLDWGRERRKPACFLCFGSTPSVSVLIYVTEYTSYLFHEGGKGKGNMNILYM</sequence>
<proteinExistence type="predicted"/>
<dbReference type="EMBL" id="MK697699">
    <property type="protein sequence ID" value="QHR89808.1"/>
    <property type="molecule type" value="Genomic_DNA"/>
</dbReference>
<accession>A0A6B9XS48</accession>
<name>A0A6B9XS48_PICSI</name>
<keyword evidence="1" id="KW-0496">Mitochondrion</keyword>
<evidence type="ECO:0000313" key="1">
    <source>
        <dbReference type="EMBL" id="QHR89808.1"/>
    </source>
</evidence>
<geneLocation type="mitochondrion" evidence="1"/>
<dbReference type="AlphaFoldDB" id="A0A6B9XS48"/>
<reference evidence="1" key="1">
    <citation type="submission" date="2019-03" db="EMBL/GenBank/DDBJ databases">
        <title>Largest Complete Mitochondrial Genome of a Gymnosperm, Sitka Spruce (Picea sitchensis), Indicates Complex Physical Structure.</title>
        <authorList>
            <person name="Jackman S.D."/>
            <person name="Coombe L."/>
            <person name="Warren R."/>
            <person name="Kirk H."/>
            <person name="Trinh E."/>
            <person name="McLeod T."/>
            <person name="Pleasance S."/>
            <person name="Pandoh P."/>
            <person name="Zhao Y."/>
            <person name="Coope R."/>
            <person name="Bousquet J."/>
            <person name="Bohlmann J.C."/>
            <person name="Jones S.J.M."/>
            <person name="Birol I."/>
        </authorList>
    </citation>
    <scope>NUCLEOTIDE SEQUENCE</scope>
    <source>
        <strain evidence="1">Q903</strain>
    </source>
</reference>
<organism evidence="1">
    <name type="scientific">Picea sitchensis</name>
    <name type="common">Sitka spruce</name>
    <name type="synonym">Pinus sitchensis</name>
    <dbReference type="NCBI Taxonomy" id="3332"/>
    <lineage>
        <taxon>Eukaryota</taxon>
        <taxon>Viridiplantae</taxon>
        <taxon>Streptophyta</taxon>
        <taxon>Embryophyta</taxon>
        <taxon>Tracheophyta</taxon>
        <taxon>Spermatophyta</taxon>
        <taxon>Pinopsida</taxon>
        <taxon>Pinidae</taxon>
        <taxon>Conifers I</taxon>
        <taxon>Pinales</taxon>
        <taxon>Pinaceae</taxon>
        <taxon>Picea</taxon>
    </lineage>
</organism>
<gene>
    <name evidence="1" type="primary">orf03853</name>
    <name evidence="1" type="ORF">Q903MT_gene3830</name>
</gene>
<protein>
    <submittedName>
        <fullName evidence="1">Uncharacterized protein</fullName>
    </submittedName>
</protein>